<dbReference type="GO" id="GO:0005829">
    <property type="term" value="C:cytosol"/>
    <property type="evidence" value="ECO:0007669"/>
    <property type="project" value="TreeGrafter"/>
</dbReference>
<dbReference type="EMBL" id="CAJEWE010000010">
    <property type="protein sequence ID" value="CAD2077172.1"/>
    <property type="molecule type" value="Genomic_DNA"/>
</dbReference>
<evidence type="ECO:0000256" key="2">
    <source>
        <dbReference type="ARBA" id="ARBA00022814"/>
    </source>
</evidence>
<reference evidence="8 9" key="1">
    <citation type="submission" date="2020-07" db="EMBL/GenBank/DDBJ databases">
        <authorList>
            <person name="Criscuolo A."/>
        </authorList>
    </citation>
    <scope>NUCLEOTIDE SEQUENCE [LARGE SCALE GENOMIC DNA]</scope>
    <source>
        <strain evidence="9">CIP 111030</strain>
    </source>
</reference>
<evidence type="ECO:0000259" key="7">
    <source>
        <dbReference type="Pfam" id="PF01029"/>
    </source>
</evidence>
<evidence type="ECO:0000313" key="9">
    <source>
        <dbReference type="Proteomes" id="UP000521032"/>
    </source>
</evidence>
<dbReference type="SUPFAM" id="SSF48013">
    <property type="entry name" value="NusB-like"/>
    <property type="match status" value="1"/>
</dbReference>
<name>A0A6V7RHB8_9BACL</name>
<comment type="caution">
    <text evidence="8">The sequence shown here is derived from an EMBL/GenBank/DDBJ whole genome shotgun (WGS) entry which is preliminary data.</text>
</comment>
<dbReference type="GO" id="GO:0006353">
    <property type="term" value="P:DNA-templated transcription termination"/>
    <property type="evidence" value="ECO:0007669"/>
    <property type="project" value="UniProtKB-UniRule"/>
</dbReference>
<dbReference type="GO" id="GO:0003723">
    <property type="term" value="F:RNA binding"/>
    <property type="evidence" value="ECO:0007669"/>
    <property type="project" value="UniProtKB-UniRule"/>
</dbReference>
<dbReference type="PANTHER" id="PTHR11078">
    <property type="entry name" value="N UTILIZATION SUBSTANCE PROTEIN B-RELATED"/>
    <property type="match status" value="1"/>
</dbReference>
<accession>A0A6V7RHB8</accession>
<dbReference type="AlphaFoldDB" id="A0A6V7RHB8"/>
<dbReference type="Gene3D" id="1.10.940.10">
    <property type="entry name" value="NusB-like"/>
    <property type="match status" value="1"/>
</dbReference>
<dbReference type="Proteomes" id="UP000521032">
    <property type="component" value="Unassembled WGS sequence"/>
</dbReference>
<keyword evidence="4 6" id="KW-0805">Transcription regulation</keyword>
<dbReference type="InterPro" id="IPR035926">
    <property type="entry name" value="NusB-like_sf"/>
</dbReference>
<feature type="domain" description="NusB/RsmB/TIM44" evidence="7">
    <location>
        <begin position="5"/>
        <end position="120"/>
    </location>
</feature>
<evidence type="ECO:0000256" key="1">
    <source>
        <dbReference type="ARBA" id="ARBA00005952"/>
    </source>
</evidence>
<evidence type="ECO:0000256" key="5">
    <source>
        <dbReference type="ARBA" id="ARBA00023163"/>
    </source>
</evidence>
<dbReference type="HAMAP" id="MF_00073">
    <property type="entry name" value="NusB"/>
    <property type="match status" value="1"/>
</dbReference>
<dbReference type="GO" id="GO:0031564">
    <property type="term" value="P:transcription antitermination"/>
    <property type="evidence" value="ECO:0007669"/>
    <property type="project" value="UniProtKB-KW"/>
</dbReference>
<organism evidence="8 9">
    <name type="scientific">Phocicoccus schoeneichii</name>
    <dbReference type="NCBI Taxonomy" id="1812261"/>
    <lineage>
        <taxon>Bacteria</taxon>
        <taxon>Bacillati</taxon>
        <taxon>Bacillota</taxon>
        <taxon>Bacilli</taxon>
        <taxon>Bacillales</taxon>
        <taxon>Salinicoccaceae</taxon>
        <taxon>Phocicoccus</taxon>
    </lineage>
</organism>
<evidence type="ECO:0000256" key="6">
    <source>
        <dbReference type="HAMAP-Rule" id="MF_00073"/>
    </source>
</evidence>
<comment type="similarity">
    <text evidence="1 6">Belongs to the NusB family.</text>
</comment>
<dbReference type="RefSeq" id="WP_186087781.1">
    <property type="nucleotide sequence ID" value="NZ_BMDB01000001.1"/>
</dbReference>
<protein>
    <recommendedName>
        <fullName evidence="6">Transcription antitermination protein NusB</fullName>
    </recommendedName>
    <alternativeName>
        <fullName evidence="6">Antitermination factor NusB</fullName>
    </alternativeName>
</protein>
<keyword evidence="9" id="KW-1185">Reference proteome</keyword>
<keyword evidence="2 6" id="KW-0889">Transcription antitermination</keyword>
<dbReference type="NCBIfam" id="TIGR01951">
    <property type="entry name" value="nusB"/>
    <property type="match status" value="1"/>
</dbReference>
<keyword evidence="5 6" id="KW-0804">Transcription</keyword>
<dbReference type="InterPro" id="IPR011605">
    <property type="entry name" value="NusB_fam"/>
</dbReference>
<dbReference type="InterPro" id="IPR006027">
    <property type="entry name" value="NusB_RsmB_TIM44"/>
</dbReference>
<dbReference type="Pfam" id="PF01029">
    <property type="entry name" value="NusB"/>
    <property type="match status" value="1"/>
</dbReference>
<comment type="function">
    <text evidence="6">Involved in transcription antitermination. Required for transcription of ribosomal RNA (rRNA) genes. Binds specifically to the boxA antiterminator sequence of the ribosomal RNA (rrn) operons.</text>
</comment>
<dbReference type="PANTHER" id="PTHR11078:SF3">
    <property type="entry name" value="ANTITERMINATION NUSB DOMAIN-CONTAINING PROTEIN"/>
    <property type="match status" value="1"/>
</dbReference>
<sequence>MNRHEIRIKAFQILFQLEKGLVMLDEVKFKELLDTEAYLKQIVNYYLNNQEEIDASINSNLTNYTIDRIRKVDRNILRMTIAEIEGTDIPKKVAINEAIKIAKVYGEADSYKFINGVLKNY</sequence>
<keyword evidence="3 6" id="KW-0694">RNA-binding</keyword>
<gene>
    <name evidence="6 8" type="primary">nusB</name>
    <name evidence="8" type="ORF">JEOSCH030_01238</name>
</gene>
<proteinExistence type="inferred from homology"/>
<evidence type="ECO:0000256" key="3">
    <source>
        <dbReference type="ARBA" id="ARBA00022884"/>
    </source>
</evidence>
<evidence type="ECO:0000256" key="4">
    <source>
        <dbReference type="ARBA" id="ARBA00023015"/>
    </source>
</evidence>
<evidence type="ECO:0000313" key="8">
    <source>
        <dbReference type="EMBL" id="CAD2077172.1"/>
    </source>
</evidence>